<evidence type="ECO:0000256" key="9">
    <source>
        <dbReference type="ARBA" id="ARBA00049183"/>
    </source>
</evidence>
<feature type="domain" description="Glycosyl transferase family 1" evidence="11">
    <location>
        <begin position="245"/>
        <end position="408"/>
    </location>
</feature>
<dbReference type="PANTHER" id="PTHR42755">
    <property type="entry name" value="3-DEOXY-MANNO-OCTULOSONATE CYTIDYLYLTRANSFERASE"/>
    <property type="match status" value="1"/>
</dbReference>
<dbReference type="EC" id="2.4.99.12" evidence="4 10"/>
<name>A0ABU8THY9_9HYPH</name>
<accession>A0ABU8THY9</accession>
<dbReference type="Gene3D" id="3.40.50.2000">
    <property type="entry name" value="Glycogen Phosphorylase B"/>
    <property type="match status" value="1"/>
</dbReference>
<dbReference type="InterPro" id="IPR001296">
    <property type="entry name" value="Glyco_trans_1"/>
</dbReference>
<evidence type="ECO:0000256" key="2">
    <source>
        <dbReference type="ARBA" id="ARBA00004196"/>
    </source>
</evidence>
<evidence type="ECO:0000256" key="10">
    <source>
        <dbReference type="RuleBase" id="RU365103"/>
    </source>
</evidence>
<reference evidence="13 14" key="1">
    <citation type="submission" date="2024-02" db="EMBL/GenBank/DDBJ databases">
        <title>Roseibium algae sp. nov., isolated from marine alga (Grateloupia sp.), showing potential in myo-inositol conversion.</title>
        <authorList>
            <person name="Wang Y."/>
        </authorList>
    </citation>
    <scope>NUCLEOTIDE SEQUENCE [LARGE SCALE GENOMIC DNA]</scope>
    <source>
        <strain evidence="13 14">H3510</strain>
    </source>
</reference>
<comment type="pathway">
    <text evidence="3 10">Bacterial outer membrane biogenesis; LPS core biosynthesis.</text>
</comment>
<keyword evidence="10" id="KW-0448">Lipopolysaccharide biosynthesis</keyword>
<evidence type="ECO:0000256" key="7">
    <source>
        <dbReference type="ARBA" id="ARBA00022679"/>
    </source>
</evidence>
<evidence type="ECO:0000259" key="12">
    <source>
        <dbReference type="Pfam" id="PF04413"/>
    </source>
</evidence>
<comment type="catalytic activity">
    <reaction evidence="9 10">
        <text>lipid IVA (E. coli) + CMP-3-deoxy-beta-D-manno-octulosonate = alpha-Kdo-(2-&gt;6)-lipid IVA (E. coli) + CMP + H(+)</text>
        <dbReference type="Rhea" id="RHEA:28066"/>
        <dbReference type="ChEBI" id="CHEBI:15378"/>
        <dbReference type="ChEBI" id="CHEBI:58603"/>
        <dbReference type="ChEBI" id="CHEBI:60364"/>
        <dbReference type="ChEBI" id="CHEBI:60377"/>
        <dbReference type="ChEBI" id="CHEBI:85987"/>
        <dbReference type="EC" id="2.4.99.12"/>
    </reaction>
</comment>
<dbReference type="InterPro" id="IPR039901">
    <property type="entry name" value="Kdotransferase"/>
</dbReference>
<evidence type="ECO:0000313" key="14">
    <source>
        <dbReference type="Proteomes" id="UP001385499"/>
    </source>
</evidence>
<dbReference type="Pfam" id="PF00534">
    <property type="entry name" value="Glycos_transf_1"/>
    <property type="match status" value="1"/>
</dbReference>
<dbReference type="PANTHER" id="PTHR42755:SF1">
    <property type="entry name" value="3-DEOXY-D-MANNO-OCTULOSONIC ACID TRANSFERASE, MITOCHONDRIAL-RELATED"/>
    <property type="match status" value="1"/>
</dbReference>
<sequence>MSLSVAAMAERRPFSVTLYLALSRLAAPLYRLMHFIRCRSGKDDPSRSGEKFSVTEHNRPDRPLVWIHAASVGETSSVLPLIEVLTRAGMTVLLTTVTRTSGELAGKRLPKGAIHQYAPFDRLPHWERFLKFWQPDLAILVESEVWPACLESLASKACPICIVNGRMSEKSFKGWSRFSGAAGYLFGKMDLALAQSSADAERLAELGCRKVEHPGNLKFDAVPETADQDSLRELTSSLAERPVWLAALTHPGEDEIVLQAHRALLRERPDLLLMLVPRHPARTHEICDLIARQGLKVARRSAKEVINSETRVYLGDTLGEMNLFYSAANVAFLGGSFVDVGGHNPVEAASFGSAILSGPKVANARPVYKSLWLDGGAIRVEQPGQLADHVLRLLDDPVARDLQAEKARTVIDSGRGALQRTLDLLEPLLPISLSKGEEVER</sequence>
<evidence type="ECO:0000313" key="13">
    <source>
        <dbReference type="EMBL" id="MEJ8473532.1"/>
    </source>
</evidence>
<dbReference type="InterPro" id="IPR038107">
    <property type="entry name" value="Glycos_transf_N_sf"/>
</dbReference>
<evidence type="ECO:0000256" key="3">
    <source>
        <dbReference type="ARBA" id="ARBA00004713"/>
    </source>
</evidence>
<dbReference type="Gene3D" id="3.40.50.11720">
    <property type="entry name" value="3-Deoxy-D-manno-octulosonic-acid transferase, N-terminal domain"/>
    <property type="match status" value="1"/>
</dbReference>
<organism evidence="13 14">
    <name type="scientific">Roseibium algae</name>
    <dbReference type="NCBI Taxonomy" id="3123038"/>
    <lineage>
        <taxon>Bacteria</taxon>
        <taxon>Pseudomonadati</taxon>
        <taxon>Pseudomonadota</taxon>
        <taxon>Alphaproteobacteria</taxon>
        <taxon>Hyphomicrobiales</taxon>
        <taxon>Stappiaceae</taxon>
        <taxon>Roseibium</taxon>
    </lineage>
</organism>
<proteinExistence type="inferred from homology"/>
<keyword evidence="6" id="KW-0472">Membrane</keyword>
<evidence type="ECO:0000259" key="11">
    <source>
        <dbReference type="Pfam" id="PF00534"/>
    </source>
</evidence>
<feature type="domain" description="3-deoxy-D-manno-octulosonic-acid transferase N-terminal" evidence="12">
    <location>
        <begin position="48"/>
        <end position="221"/>
    </location>
</feature>
<keyword evidence="14" id="KW-1185">Reference proteome</keyword>
<keyword evidence="13" id="KW-0328">Glycosyltransferase</keyword>
<dbReference type="SUPFAM" id="SSF53756">
    <property type="entry name" value="UDP-Glycosyltransferase/glycogen phosphorylase"/>
    <property type="match status" value="1"/>
</dbReference>
<evidence type="ECO:0000256" key="5">
    <source>
        <dbReference type="ARBA" id="ARBA00019077"/>
    </source>
</evidence>
<keyword evidence="10" id="KW-1003">Cell membrane</keyword>
<dbReference type="Pfam" id="PF04413">
    <property type="entry name" value="Glycos_transf_N"/>
    <property type="match status" value="1"/>
</dbReference>
<evidence type="ECO:0000256" key="1">
    <source>
        <dbReference type="ARBA" id="ARBA00003394"/>
    </source>
</evidence>
<comment type="caution">
    <text evidence="13">The sequence shown here is derived from an EMBL/GenBank/DDBJ whole genome shotgun (WGS) entry which is preliminary data.</text>
</comment>
<dbReference type="InterPro" id="IPR007507">
    <property type="entry name" value="Glycos_transf_N"/>
</dbReference>
<keyword evidence="6" id="KW-0997">Cell inner membrane</keyword>
<evidence type="ECO:0000256" key="8">
    <source>
        <dbReference type="ARBA" id="ARBA00031445"/>
    </source>
</evidence>
<dbReference type="Proteomes" id="UP001385499">
    <property type="component" value="Unassembled WGS sequence"/>
</dbReference>
<dbReference type="GO" id="GO:0043842">
    <property type="term" value="F:Kdo transferase activity"/>
    <property type="evidence" value="ECO:0007669"/>
    <property type="project" value="UniProtKB-EC"/>
</dbReference>
<comment type="function">
    <text evidence="1 10">Involved in lipopolysaccharide (LPS) biosynthesis. Catalyzes the transfer of 3-deoxy-D-manno-octulosonate (Kdo) residue(s) from CMP-Kdo to lipid IV(A), the tetraacyldisaccharide-1,4'-bisphosphate precursor of lipid A.</text>
</comment>
<gene>
    <name evidence="13" type="ORF">V6575_05490</name>
</gene>
<comment type="similarity">
    <text evidence="10">Belongs to the glycosyltransferase group 1 family.</text>
</comment>
<comment type="subcellular location">
    <subcellularLocation>
        <location evidence="2">Cell envelope</location>
    </subcellularLocation>
    <subcellularLocation>
        <location evidence="10">Cell membrane</location>
    </subcellularLocation>
</comment>
<protein>
    <recommendedName>
        <fullName evidence="5 10">3-deoxy-D-manno-octulosonic acid transferase</fullName>
        <shortName evidence="10">Kdo transferase</shortName>
        <ecNumber evidence="4 10">2.4.99.12</ecNumber>
    </recommendedName>
    <alternativeName>
        <fullName evidence="8 10">Lipid IV(A) 3-deoxy-D-manno-octulosonic acid transferase</fullName>
    </alternativeName>
</protein>
<dbReference type="EMBL" id="JBAKIA010000002">
    <property type="protein sequence ID" value="MEJ8473532.1"/>
    <property type="molecule type" value="Genomic_DNA"/>
</dbReference>
<evidence type="ECO:0000256" key="6">
    <source>
        <dbReference type="ARBA" id="ARBA00022519"/>
    </source>
</evidence>
<keyword evidence="7 10" id="KW-0808">Transferase</keyword>
<dbReference type="RefSeq" id="WP_340273131.1">
    <property type="nucleotide sequence ID" value="NZ_JBAKIA010000002.1"/>
</dbReference>
<evidence type="ECO:0000256" key="4">
    <source>
        <dbReference type="ARBA" id="ARBA00012621"/>
    </source>
</evidence>